<dbReference type="Proteomes" id="UP000031036">
    <property type="component" value="Unassembled WGS sequence"/>
</dbReference>
<organism evidence="1 3">
    <name type="scientific">Toxocara canis</name>
    <name type="common">Canine roundworm</name>
    <dbReference type="NCBI Taxonomy" id="6265"/>
    <lineage>
        <taxon>Eukaryota</taxon>
        <taxon>Metazoa</taxon>
        <taxon>Ecdysozoa</taxon>
        <taxon>Nematoda</taxon>
        <taxon>Chromadorea</taxon>
        <taxon>Rhabditida</taxon>
        <taxon>Spirurina</taxon>
        <taxon>Ascaridomorpha</taxon>
        <taxon>Ascaridoidea</taxon>
        <taxon>Toxocaridae</taxon>
        <taxon>Toxocara</taxon>
    </lineage>
</organism>
<evidence type="ECO:0000313" key="2">
    <source>
        <dbReference type="EMBL" id="VDM31083.1"/>
    </source>
</evidence>
<name>A0A0B2UWU9_TOXCA</name>
<dbReference type="AlphaFoldDB" id="A0A0B2UWU9"/>
<protein>
    <submittedName>
        <fullName evidence="1">Uncharacterized protein</fullName>
    </submittedName>
</protein>
<reference evidence="2" key="2">
    <citation type="submission" date="2018-11" db="EMBL/GenBank/DDBJ databases">
        <authorList>
            <consortium name="Pathogen Informatics"/>
        </authorList>
    </citation>
    <scope>NUCLEOTIDE SEQUENCE [LARGE SCALE GENOMIC DNA]</scope>
</reference>
<gene>
    <name evidence="1" type="ORF">Tcan_16623</name>
    <name evidence="2" type="ORF">TCNE_LOCUS4599</name>
</gene>
<reference evidence="1 3" key="1">
    <citation type="submission" date="2014-11" db="EMBL/GenBank/DDBJ databases">
        <title>Genetic blueprint of the zoonotic pathogen Toxocara canis.</title>
        <authorList>
            <person name="Zhu X.-Q."/>
            <person name="Korhonen P.K."/>
            <person name="Cai H."/>
            <person name="Young N.D."/>
            <person name="Nejsum P."/>
            <person name="von Samson-Himmelstjerna G."/>
            <person name="Boag P.R."/>
            <person name="Tan P."/>
            <person name="Li Q."/>
            <person name="Min J."/>
            <person name="Yang Y."/>
            <person name="Wang X."/>
            <person name="Fang X."/>
            <person name="Hall R.S."/>
            <person name="Hofmann A."/>
            <person name="Sternberg P.W."/>
            <person name="Jex A.R."/>
            <person name="Gasser R.B."/>
        </authorList>
    </citation>
    <scope>NUCLEOTIDE SEQUENCE [LARGE SCALE GENOMIC DNA]</scope>
    <source>
        <strain evidence="1">PN_DK_2014</strain>
    </source>
</reference>
<evidence type="ECO:0000313" key="3">
    <source>
        <dbReference type="Proteomes" id="UP000031036"/>
    </source>
</evidence>
<accession>A0A0B2UWU9</accession>
<keyword evidence="3" id="KW-1185">Reference proteome</keyword>
<evidence type="ECO:0000313" key="1">
    <source>
        <dbReference type="EMBL" id="KHN73694.1"/>
    </source>
</evidence>
<proteinExistence type="predicted"/>
<dbReference type="EMBL" id="JPKZ01003074">
    <property type="protein sequence ID" value="KHN73694.1"/>
    <property type="molecule type" value="Genomic_DNA"/>
</dbReference>
<dbReference type="EMBL" id="UYWY01008157">
    <property type="protein sequence ID" value="VDM31083.1"/>
    <property type="molecule type" value="Genomic_DNA"/>
</dbReference>
<sequence length="105" mass="11650">MKECIEKHGAEKCNRWEETCARIMAKPLARHHGQPNTAAFNYGAVASCLQRLQEDPMKLCMDMYGKETCSKFEKPCADKLSAEKVNSAGSFSSEAIDCVLAQFNA</sequence>